<dbReference type="EMBL" id="MCOG01000017">
    <property type="protein sequence ID" value="ORY78362.1"/>
    <property type="molecule type" value="Genomic_DNA"/>
</dbReference>
<keyword evidence="3" id="KW-1185">Reference proteome</keyword>
<dbReference type="AlphaFoldDB" id="A0A1Y2F3A4"/>
<gene>
    <name evidence="2" type="ORF">LY90DRAFT_698383</name>
    <name evidence="1" type="ORF">LY90DRAFT_708821</name>
</gene>
<comment type="caution">
    <text evidence="2">The sequence shown here is derived from an EMBL/GenBank/DDBJ whole genome shotgun (WGS) entry which is preliminary data.</text>
</comment>
<organism evidence="2 3">
    <name type="scientific">Neocallimastix californiae</name>
    <dbReference type="NCBI Taxonomy" id="1754190"/>
    <lineage>
        <taxon>Eukaryota</taxon>
        <taxon>Fungi</taxon>
        <taxon>Fungi incertae sedis</taxon>
        <taxon>Chytridiomycota</taxon>
        <taxon>Chytridiomycota incertae sedis</taxon>
        <taxon>Neocallimastigomycetes</taxon>
        <taxon>Neocallimastigales</taxon>
        <taxon>Neocallimastigaceae</taxon>
        <taxon>Neocallimastix</taxon>
    </lineage>
</organism>
<dbReference type="OrthoDB" id="2136014at2759"/>
<protein>
    <submittedName>
        <fullName evidence="2">Uncharacterized protein</fullName>
    </submittedName>
</protein>
<evidence type="ECO:0000313" key="1">
    <source>
        <dbReference type="EMBL" id="ORY10992.1"/>
    </source>
</evidence>
<sequence length="210" mass="24702">MIIDNFDIIKEFIINSCIEQGHDFDKDLDSYYEIEIFTRKKDFGDKEYSKSFSHIYHIFKINDIEKYKKDIITLCNVFNARAYIGIRRKSIKRVLLKCNVAIAKSLANNASANPWKMVESISRSDFPKTDKKWVIDIDSKDDSYIIYIQDTIKELGGKCYCKIPTPNGVHIICTPFRFEEYKKKLESDQKQFSNANKNYRTLLYSNLPEN</sequence>
<dbReference type="EMBL" id="MCOG01000386">
    <property type="protein sequence ID" value="ORY10992.1"/>
    <property type="molecule type" value="Genomic_DNA"/>
</dbReference>
<accession>A0A1Y2F3A4</accession>
<proteinExistence type="predicted"/>
<dbReference type="Proteomes" id="UP000193920">
    <property type="component" value="Unassembled WGS sequence"/>
</dbReference>
<evidence type="ECO:0000313" key="2">
    <source>
        <dbReference type="EMBL" id="ORY78362.1"/>
    </source>
</evidence>
<name>A0A1Y2F3A4_9FUNG</name>
<reference evidence="2 3" key="1">
    <citation type="submission" date="2016-08" db="EMBL/GenBank/DDBJ databases">
        <title>A Parts List for Fungal Cellulosomes Revealed by Comparative Genomics.</title>
        <authorList>
            <consortium name="DOE Joint Genome Institute"/>
            <person name="Haitjema C.H."/>
            <person name="Gilmore S.P."/>
            <person name="Henske J.K."/>
            <person name="Solomon K.V."/>
            <person name="De Groot R."/>
            <person name="Kuo A."/>
            <person name="Mondo S.J."/>
            <person name="Salamov A.A."/>
            <person name="Labutti K."/>
            <person name="Zhao Z."/>
            <person name="Chiniquy J."/>
            <person name="Barry K."/>
            <person name="Brewer H.M."/>
            <person name="Purvine S.O."/>
            <person name="Wright A.T."/>
            <person name="Boxma B."/>
            <person name="Van Alen T."/>
            <person name="Hackstein J.H."/>
            <person name="Baker S.E."/>
            <person name="Grigoriev I.V."/>
            <person name="O'Malley M.A."/>
        </authorList>
    </citation>
    <scope>NUCLEOTIDE SEQUENCE [LARGE SCALE GENOMIC DNA]</scope>
    <source>
        <strain evidence="2 3">G1</strain>
    </source>
</reference>
<evidence type="ECO:0000313" key="3">
    <source>
        <dbReference type="Proteomes" id="UP000193920"/>
    </source>
</evidence>